<dbReference type="OMA" id="NDHRIMK"/>
<comment type="caution">
    <text evidence="1">The sequence shown here is derived from an EMBL/GenBank/DDBJ whole genome shotgun (WGS) entry which is preliminary data.</text>
</comment>
<name>A0A8S1M955_PARPR</name>
<protein>
    <submittedName>
        <fullName evidence="1">Uncharacterized protein</fullName>
    </submittedName>
</protein>
<reference evidence="1" key="1">
    <citation type="submission" date="2021-01" db="EMBL/GenBank/DDBJ databases">
        <authorList>
            <consortium name="Genoscope - CEA"/>
            <person name="William W."/>
        </authorList>
    </citation>
    <scope>NUCLEOTIDE SEQUENCE</scope>
</reference>
<dbReference type="Proteomes" id="UP000688137">
    <property type="component" value="Unassembled WGS sequence"/>
</dbReference>
<evidence type="ECO:0000313" key="2">
    <source>
        <dbReference type="Proteomes" id="UP000688137"/>
    </source>
</evidence>
<sequence length="104" mass="12683">MHFQEFQKRNSRTKSLALPKIETTKKKTEPCPIMKKKEEQYFDKQRKIIYCSYQRDLKQMKRSFEIATKLDQDDHRIMKQKTLDIKPKQKVAQKHDDNTFLTYV</sequence>
<dbReference type="EMBL" id="CAJJDM010000052">
    <property type="protein sequence ID" value="CAD8074411.1"/>
    <property type="molecule type" value="Genomic_DNA"/>
</dbReference>
<accession>A0A8S1M955</accession>
<keyword evidence="2" id="KW-1185">Reference proteome</keyword>
<dbReference type="AlphaFoldDB" id="A0A8S1M955"/>
<gene>
    <name evidence="1" type="ORF">PPRIM_AZ9-3.1.T0520264</name>
</gene>
<proteinExistence type="predicted"/>
<evidence type="ECO:0000313" key="1">
    <source>
        <dbReference type="EMBL" id="CAD8074411.1"/>
    </source>
</evidence>
<organism evidence="1 2">
    <name type="scientific">Paramecium primaurelia</name>
    <dbReference type="NCBI Taxonomy" id="5886"/>
    <lineage>
        <taxon>Eukaryota</taxon>
        <taxon>Sar</taxon>
        <taxon>Alveolata</taxon>
        <taxon>Ciliophora</taxon>
        <taxon>Intramacronucleata</taxon>
        <taxon>Oligohymenophorea</taxon>
        <taxon>Peniculida</taxon>
        <taxon>Parameciidae</taxon>
        <taxon>Paramecium</taxon>
    </lineage>
</organism>